<evidence type="ECO:0000313" key="18">
    <source>
        <dbReference type="EMBL" id="OAQ69917.1"/>
    </source>
</evidence>
<dbReference type="FunFam" id="3.30.70.660:FF:000002">
    <property type="entry name" value="tRNA pseudouridine synthase"/>
    <property type="match status" value="1"/>
</dbReference>
<dbReference type="NCBIfam" id="TIGR00071">
    <property type="entry name" value="hisT_truA"/>
    <property type="match status" value="1"/>
</dbReference>
<name>A0A179FX26_METCM</name>
<comment type="catalytic activity">
    <reaction evidence="9">
        <text>a uridine in tRNA = a pseudouridine in tRNA</text>
        <dbReference type="Rhea" id="RHEA:54572"/>
        <dbReference type="Rhea" id="RHEA-COMP:13339"/>
        <dbReference type="Rhea" id="RHEA-COMP:13934"/>
        <dbReference type="ChEBI" id="CHEBI:65314"/>
        <dbReference type="ChEBI" id="CHEBI:65315"/>
    </reaction>
</comment>
<dbReference type="InterPro" id="IPR020094">
    <property type="entry name" value="TruA/RsuA/RluB/E/F_N"/>
</dbReference>
<feature type="compositionally biased region" description="Acidic residues" evidence="16">
    <location>
        <begin position="596"/>
        <end position="606"/>
    </location>
</feature>
<dbReference type="InterPro" id="IPR001406">
    <property type="entry name" value="PsdUridine_synth_TruA"/>
</dbReference>
<keyword evidence="7" id="KW-0413">Isomerase</keyword>
<evidence type="ECO:0000256" key="6">
    <source>
        <dbReference type="ARBA" id="ARBA00022694"/>
    </source>
</evidence>
<feature type="active site" description="Nucleophile" evidence="14">
    <location>
        <position position="170"/>
    </location>
</feature>
<dbReference type="EMBL" id="LSBJ02000002">
    <property type="protein sequence ID" value="OAQ69917.1"/>
    <property type="molecule type" value="Genomic_DNA"/>
</dbReference>
<keyword evidence="8" id="KW-0539">Nucleus</keyword>
<dbReference type="Gene3D" id="3.30.70.580">
    <property type="entry name" value="Pseudouridine synthase I, catalytic domain, N-terminal subdomain"/>
    <property type="match status" value="1"/>
</dbReference>
<gene>
    <name evidence="18" type="ORF">VFPPC_02470</name>
</gene>
<keyword evidence="19" id="KW-1185">Reference proteome</keyword>
<evidence type="ECO:0000256" key="3">
    <source>
        <dbReference type="ARBA" id="ARBA00004123"/>
    </source>
</evidence>
<feature type="region of interest" description="Disordered" evidence="16">
    <location>
        <begin position="1"/>
        <end position="109"/>
    </location>
</feature>
<comment type="catalytic activity">
    <reaction evidence="2">
        <text>uridine in snRNA = pseudouridine in snRNA</text>
        <dbReference type="Rhea" id="RHEA:51124"/>
        <dbReference type="Rhea" id="RHEA-COMP:12891"/>
        <dbReference type="Rhea" id="RHEA-COMP:12892"/>
        <dbReference type="ChEBI" id="CHEBI:65314"/>
        <dbReference type="ChEBI" id="CHEBI:65315"/>
    </reaction>
</comment>
<dbReference type="OrthoDB" id="10256309at2759"/>
<feature type="region of interest" description="Disordered" evidence="16">
    <location>
        <begin position="581"/>
        <end position="606"/>
    </location>
</feature>
<dbReference type="PANTHER" id="PTHR11142:SF4">
    <property type="entry name" value="PSEUDOURIDYLATE SYNTHASE 1 HOMOLOG"/>
    <property type="match status" value="1"/>
</dbReference>
<organism evidence="18 19">
    <name type="scientific">Pochonia chlamydosporia 170</name>
    <dbReference type="NCBI Taxonomy" id="1380566"/>
    <lineage>
        <taxon>Eukaryota</taxon>
        <taxon>Fungi</taxon>
        <taxon>Dikarya</taxon>
        <taxon>Ascomycota</taxon>
        <taxon>Pezizomycotina</taxon>
        <taxon>Sordariomycetes</taxon>
        <taxon>Hypocreomycetidae</taxon>
        <taxon>Hypocreales</taxon>
        <taxon>Clavicipitaceae</taxon>
        <taxon>Pochonia</taxon>
    </lineage>
</organism>
<feature type="binding site" evidence="15">
    <location>
        <position position="226"/>
    </location>
    <ligand>
        <name>substrate</name>
    </ligand>
</feature>
<dbReference type="GO" id="GO:0005634">
    <property type="term" value="C:nucleus"/>
    <property type="evidence" value="ECO:0007669"/>
    <property type="project" value="UniProtKB-SubCell"/>
</dbReference>
<dbReference type="GO" id="GO:0031120">
    <property type="term" value="P:snRNA pseudouridine synthesis"/>
    <property type="evidence" value="ECO:0007669"/>
    <property type="project" value="UniProtKB-ARBA"/>
</dbReference>
<evidence type="ECO:0000256" key="4">
    <source>
        <dbReference type="ARBA" id="ARBA00009375"/>
    </source>
</evidence>
<accession>A0A179FX26</accession>
<dbReference type="GO" id="GO:0009982">
    <property type="term" value="F:pseudouridine synthase activity"/>
    <property type="evidence" value="ECO:0007669"/>
    <property type="project" value="EnsemblFungi"/>
</dbReference>
<dbReference type="FunFam" id="3.30.70.580:FF:000002">
    <property type="entry name" value="tRNA pseudouridine synthase"/>
    <property type="match status" value="1"/>
</dbReference>
<dbReference type="InterPro" id="IPR020103">
    <property type="entry name" value="PsdUridine_synth_cat_dom_sf"/>
</dbReference>
<evidence type="ECO:0000256" key="7">
    <source>
        <dbReference type="ARBA" id="ARBA00023235"/>
    </source>
</evidence>
<feature type="compositionally biased region" description="Basic and acidic residues" evidence="16">
    <location>
        <begin position="581"/>
        <end position="595"/>
    </location>
</feature>
<proteinExistence type="inferred from homology"/>
<dbReference type="GO" id="GO:0031119">
    <property type="term" value="P:tRNA pseudouridine synthesis"/>
    <property type="evidence" value="ECO:0007669"/>
    <property type="project" value="EnsemblFungi"/>
</dbReference>
<dbReference type="PANTHER" id="PTHR11142">
    <property type="entry name" value="PSEUDOURIDYLATE SYNTHASE"/>
    <property type="match status" value="1"/>
</dbReference>
<comment type="similarity">
    <text evidence="4">Belongs to the tRNA pseudouridine synthase TruA family.</text>
</comment>
<dbReference type="GO" id="GO:0003723">
    <property type="term" value="F:RNA binding"/>
    <property type="evidence" value="ECO:0007669"/>
    <property type="project" value="InterPro"/>
</dbReference>
<feature type="compositionally biased region" description="Basic and acidic residues" evidence="16">
    <location>
        <begin position="304"/>
        <end position="321"/>
    </location>
</feature>
<feature type="compositionally biased region" description="Basic and acidic residues" evidence="16">
    <location>
        <begin position="52"/>
        <end position="61"/>
    </location>
</feature>
<evidence type="ECO:0000256" key="11">
    <source>
        <dbReference type="ARBA" id="ARBA00073968"/>
    </source>
</evidence>
<protein>
    <recommendedName>
        <fullName evidence="11">tRNA pseudouridine synthase 1</fullName>
    </recommendedName>
    <alternativeName>
        <fullName evidence="12">tRNA pseudouridylate synthase 1</fullName>
    </alternativeName>
    <alternativeName>
        <fullName evidence="13">tRNA-uridine isomerase 1</fullName>
    </alternativeName>
</protein>
<dbReference type="InterPro" id="IPR020095">
    <property type="entry name" value="PsdUridine_synth_TruA_C"/>
</dbReference>
<keyword evidence="5" id="KW-0507">mRNA processing</keyword>
<dbReference type="STRING" id="1380566.A0A179FX26"/>
<dbReference type="GO" id="GO:0006397">
    <property type="term" value="P:mRNA processing"/>
    <property type="evidence" value="ECO:0007669"/>
    <property type="project" value="UniProtKB-KW"/>
</dbReference>
<evidence type="ECO:0000256" key="8">
    <source>
        <dbReference type="ARBA" id="ARBA00023242"/>
    </source>
</evidence>
<sequence length="606" mass="68561">MAAGDEPSAETSTPVAELNASTNENTPATTSGDATPDQKSDNNRDGKKRGEKGRAEWSRQQKHDKKRKKQDDWREFKRRKMSDKAGGSTESDKKNPFTKEEIASEERRPKRKVAVMIGYSGTGYKGMQVNGDEPTIERDLFQAFIEAKAISKANADDPRKSSLARCARTDKGVHAAGNVISLKLIIEDEDIVDKINSFLPEQIRIWGIQRTNNSFNCYQYCDSRFYEYLLPSYCLLPPHPQTYLAKKCEELNKEYGAEEEVAALMADVKDFWADVEEKEIKPILARLDPELRAVVMERVHAQEAEEYENNKKAEAEQKDAPTAEAPADAAVEKSNEADASTGQAEAANAAPKKATLESHKPKNRELSRTDYALRDIKATYIAAKRRYRVSPERLQRLQSVLDKYTGTNNFHNYTVQKTASDPSARRHIKSFVVNPKPILIGDTEWLSLKVHGQSFMMHQIRKMVGLASLMVRCGTTLDRVGDSYRAQKMAIPKAPGLGLLLERPVFENYNRRAKENLGKETIDFSRYDERLEAFKEKHIYSRIFEVEEKENTFHGFYNQIDQFKANHFLWLTAGGTKVSELNKEGEKAEVDKALGDEDEDPEGGEG</sequence>
<feature type="region of interest" description="Disordered" evidence="16">
    <location>
        <begin position="304"/>
        <end position="365"/>
    </location>
</feature>
<evidence type="ECO:0000313" key="19">
    <source>
        <dbReference type="Proteomes" id="UP000078397"/>
    </source>
</evidence>
<dbReference type="GO" id="GO:1990481">
    <property type="term" value="P:mRNA pseudouridine synthesis"/>
    <property type="evidence" value="ECO:0007669"/>
    <property type="project" value="TreeGrafter"/>
</dbReference>
<feature type="domain" description="Pseudouridine synthase I TruA alpha/beta" evidence="17">
    <location>
        <begin position="403"/>
        <end position="506"/>
    </location>
</feature>
<dbReference type="CDD" id="cd02568">
    <property type="entry name" value="PseudoU_synth_PUS1_PUS2"/>
    <property type="match status" value="1"/>
</dbReference>
<dbReference type="InterPro" id="IPR020097">
    <property type="entry name" value="PsdUridine_synth_TruA_a/b_dom"/>
</dbReference>
<evidence type="ECO:0000256" key="5">
    <source>
        <dbReference type="ARBA" id="ARBA00022664"/>
    </source>
</evidence>
<dbReference type="InterPro" id="IPR041708">
    <property type="entry name" value="PUS1/PUS2-like"/>
</dbReference>
<evidence type="ECO:0000256" key="9">
    <source>
        <dbReference type="ARBA" id="ARBA00036943"/>
    </source>
</evidence>
<dbReference type="SUPFAM" id="SSF55120">
    <property type="entry name" value="Pseudouridine synthase"/>
    <property type="match status" value="1"/>
</dbReference>
<evidence type="ECO:0000256" key="12">
    <source>
        <dbReference type="ARBA" id="ARBA00079072"/>
    </source>
</evidence>
<comment type="catalytic activity">
    <reaction evidence="1">
        <text>a uridine in mRNA = a pseudouridine in mRNA</text>
        <dbReference type="Rhea" id="RHEA:56644"/>
        <dbReference type="Rhea" id="RHEA-COMP:14658"/>
        <dbReference type="Rhea" id="RHEA-COMP:14659"/>
        <dbReference type="ChEBI" id="CHEBI:65314"/>
        <dbReference type="ChEBI" id="CHEBI:65315"/>
    </reaction>
</comment>
<evidence type="ECO:0000256" key="14">
    <source>
        <dbReference type="PIRSR" id="PIRSR641708-1"/>
    </source>
</evidence>
<dbReference type="Proteomes" id="UP000078397">
    <property type="component" value="Unassembled WGS sequence"/>
</dbReference>
<evidence type="ECO:0000256" key="10">
    <source>
        <dbReference type="ARBA" id="ARBA00053072"/>
    </source>
</evidence>
<comment type="caution">
    <text evidence="18">The sequence shown here is derived from an EMBL/GenBank/DDBJ whole genome shotgun (WGS) entry which is preliminary data.</text>
</comment>
<dbReference type="Gene3D" id="3.30.70.660">
    <property type="entry name" value="Pseudouridine synthase I, catalytic domain, C-terminal subdomain"/>
    <property type="match status" value="1"/>
</dbReference>
<keyword evidence="6" id="KW-0819">tRNA processing</keyword>
<evidence type="ECO:0000256" key="1">
    <source>
        <dbReference type="ARBA" id="ARBA00001166"/>
    </source>
</evidence>
<evidence type="ECO:0000259" key="17">
    <source>
        <dbReference type="Pfam" id="PF01416"/>
    </source>
</evidence>
<evidence type="ECO:0000256" key="16">
    <source>
        <dbReference type="SAM" id="MobiDB-lite"/>
    </source>
</evidence>
<reference evidence="18 19" key="1">
    <citation type="journal article" date="2016" name="PLoS Pathog.">
        <title>Biosynthesis of antibiotic leucinostatins in bio-control fungus Purpureocillium lilacinum and their inhibition on phytophthora revealed by genome mining.</title>
        <authorList>
            <person name="Wang G."/>
            <person name="Liu Z."/>
            <person name="Lin R."/>
            <person name="Li E."/>
            <person name="Mao Z."/>
            <person name="Ling J."/>
            <person name="Yang Y."/>
            <person name="Yin W.B."/>
            <person name="Xie B."/>
        </authorList>
    </citation>
    <scope>NUCLEOTIDE SEQUENCE [LARGE SCALE GENOMIC DNA]</scope>
    <source>
        <strain evidence="18">170</strain>
    </source>
</reference>
<dbReference type="KEGG" id="pchm:VFPPC_02470"/>
<comment type="function">
    <text evidence="10">Formation of pseudouridine at positions 27 and 28 in the anticodon stem and loop of transfer RNAs; at positions 34 and 36 of intron-containing precursor tRNA(Ile) and at position 35 in the intron-containing tRNA(Tyr). Catalyzes pseudouridylation at position 44 in U2 snRNA. Also catalyzes pseudouridylation of mRNAs.</text>
</comment>
<feature type="compositionally biased region" description="Low complexity" evidence="16">
    <location>
        <begin position="344"/>
        <end position="353"/>
    </location>
</feature>
<dbReference type="AlphaFoldDB" id="A0A179FX26"/>
<feature type="compositionally biased region" description="Basic and acidic residues" evidence="16">
    <location>
        <begin position="36"/>
        <end position="45"/>
    </location>
</feature>
<feature type="compositionally biased region" description="Polar residues" evidence="16">
    <location>
        <begin position="9"/>
        <end position="33"/>
    </location>
</feature>
<dbReference type="Pfam" id="PF01416">
    <property type="entry name" value="PseudoU_synth_1"/>
    <property type="match status" value="1"/>
</dbReference>
<dbReference type="GeneID" id="28846108"/>
<evidence type="ECO:0000256" key="13">
    <source>
        <dbReference type="ARBA" id="ARBA00080858"/>
    </source>
</evidence>
<feature type="compositionally biased region" description="Basic and acidic residues" evidence="16">
    <location>
        <begin position="354"/>
        <end position="365"/>
    </location>
</feature>
<feature type="compositionally biased region" description="Basic and acidic residues" evidence="16">
    <location>
        <begin position="90"/>
        <end position="108"/>
    </location>
</feature>
<evidence type="ECO:0000256" key="2">
    <source>
        <dbReference type="ARBA" id="ARBA00001832"/>
    </source>
</evidence>
<dbReference type="RefSeq" id="XP_018146454.1">
    <property type="nucleotide sequence ID" value="XM_018282114.1"/>
</dbReference>
<evidence type="ECO:0000256" key="15">
    <source>
        <dbReference type="PIRSR" id="PIRSR641708-2"/>
    </source>
</evidence>
<comment type="subcellular location">
    <subcellularLocation>
        <location evidence="3">Nucleus</location>
    </subcellularLocation>
</comment>